<organism evidence="7 8">
    <name type="scientific">Cutibacterium equinum</name>
    <dbReference type="NCBI Taxonomy" id="3016342"/>
    <lineage>
        <taxon>Bacteria</taxon>
        <taxon>Bacillati</taxon>
        <taxon>Actinomycetota</taxon>
        <taxon>Actinomycetes</taxon>
        <taxon>Propionibacteriales</taxon>
        <taxon>Propionibacteriaceae</taxon>
        <taxon>Cutibacterium</taxon>
    </lineage>
</organism>
<dbReference type="Gene3D" id="3.20.20.80">
    <property type="entry name" value="Glycosidases"/>
    <property type="match status" value="1"/>
</dbReference>
<name>A0ABY7R0A8_9ACTN</name>
<dbReference type="PANTHER" id="PTHR22600:SF57">
    <property type="entry name" value="BETA-N-ACETYLHEXOSAMINIDASE"/>
    <property type="match status" value="1"/>
</dbReference>
<protein>
    <recommendedName>
        <fullName evidence="3">beta-N-acetylhexosaminidase</fullName>
        <ecNumber evidence="3">3.2.1.52</ecNumber>
    </recommendedName>
</protein>
<feature type="region of interest" description="Disordered" evidence="5">
    <location>
        <begin position="14"/>
        <end position="44"/>
    </location>
</feature>
<evidence type="ECO:0000259" key="6">
    <source>
        <dbReference type="Pfam" id="PF00728"/>
    </source>
</evidence>
<evidence type="ECO:0000256" key="3">
    <source>
        <dbReference type="ARBA" id="ARBA00012663"/>
    </source>
</evidence>
<dbReference type="PANTHER" id="PTHR22600">
    <property type="entry name" value="BETA-HEXOSAMINIDASE"/>
    <property type="match status" value="1"/>
</dbReference>
<evidence type="ECO:0000256" key="1">
    <source>
        <dbReference type="ARBA" id="ARBA00001231"/>
    </source>
</evidence>
<dbReference type="PRINTS" id="PR00738">
    <property type="entry name" value="GLHYDRLASE20"/>
</dbReference>
<evidence type="ECO:0000313" key="8">
    <source>
        <dbReference type="Proteomes" id="UP001212097"/>
    </source>
</evidence>
<dbReference type="Pfam" id="PF00728">
    <property type="entry name" value="Glyco_hydro_20"/>
    <property type="match status" value="1"/>
</dbReference>
<dbReference type="Proteomes" id="UP001212097">
    <property type="component" value="Chromosome"/>
</dbReference>
<dbReference type="EC" id="3.2.1.52" evidence="3"/>
<dbReference type="InterPro" id="IPR017853">
    <property type="entry name" value="GH"/>
</dbReference>
<comment type="similarity">
    <text evidence="2">Belongs to the glycosyl hydrolase 20 family.</text>
</comment>
<dbReference type="InterPro" id="IPR025705">
    <property type="entry name" value="Beta_hexosaminidase_sua/sub"/>
</dbReference>
<sequence>MKRSVSPELALASQAAVPTLPADVGGSSSSCGTAAKAEDGGESVPVRSMCDSISDQAQEHPARAFARKNPEKKLTYDVIEMTSLSHRLDGLGPSVVTGPEAAARLGIEDHAAYPWRGYLLDSSRTFWPVGTIIDLLGLLHRYHFTRLHWHLTDNSGWRVPVKGYPRVTEISSARRRMDFDDYTNVDRARLATYQHDWAGTDNSGYYTADDIQKVLDVAEAYGIEVMPEIDLPGHAEAIILAYPELGNPEIAAGPTHVGALMGGKHLRNNLLWPSGETFAFVEAAVDSICDLFPSRIVHIGGDECDMEFWEGSESARAWMTDHGVVDGTGVHKAFTDVARRRLDGHGRTCAVWDEATVTGLRDDDLVCGWRPRRGVEAARQSGNPWVFYDADYLYLNREPSEGFPDAFGMKPAVPVDKILELRFPEDSRMLGVNVSLWCEFIPTVEDAIRLLFPRIVAAAARAYWGNTVPPEKLEPLLSEEWGRLTSRRD</sequence>
<proteinExistence type="inferred from homology"/>
<keyword evidence="8" id="KW-1185">Reference proteome</keyword>
<dbReference type="EMBL" id="CP115668">
    <property type="protein sequence ID" value="WCC80187.1"/>
    <property type="molecule type" value="Genomic_DNA"/>
</dbReference>
<comment type="catalytic activity">
    <reaction evidence="1">
        <text>Hydrolysis of terminal non-reducing N-acetyl-D-hexosamine residues in N-acetyl-beta-D-hexosaminides.</text>
        <dbReference type="EC" id="3.2.1.52"/>
    </reaction>
</comment>
<evidence type="ECO:0000256" key="5">
    <source>
        <dbReference type="SAM" id="MobiDB-lite"/>
    </source>
</evidence>
<reference evidence="7 8" key="2">
    <citation type="submission" date="2023-06" db="EMBL/GenBank/DDBJ databases">
        <title>The Gram-positive Non-spore-bearing Anaerobic Bacilli of Human Feces.</title>
        <authorList>
            <person name="Eggerth A.H."/>
        </authorList>
    </citation>
    <scope>NUCLEOTIDE SEQUENCE [LARGE SCALE GENOMIC DNA]</scope>
    <source>
        <strain evidence="7 8">CBA3108</strain>
    </source>
</reference>
<dbReference type="InterPro" id="IPR015883">
    <property type="entry name" value="Glyco_hydro_20_cat"/>
</dbReference>
<dbReference type="SUPFAM" id="SSF51445">
    <property type="entry name" value="(Trans)glycosidases"/>
    <property type="match status" value="1"/>
</dbReference>
<feature type="domain" description="Glycoside hydrolase family 20 catalytic" evidence="6">
    <location>
        <begin position="113"/>
        <end position="462"/>
    </location>
</feature>
<keyword evidence="4" id="KW-0378">Hydrolase</keyword>
<evidence type="ECO:0000256" key="2">
    <source>
        <dbReference type="ARBA" id="ARBA00006285"/>
    </source>
</evidence>
<evidence type="ECO:0000313" key="7">
    <source>
        <dbReference type="EMBL" id="WCC80187.1"/>
    </source>
</evidence>
<accession>A0ABY7R0A8</accession>
<evidence type="ECO:0000256" key="4">
    <source>
        <dbReference type="ARBA" id="ARBA00022801"/>
    </source>
</evidence>
<dbReference type="RefSeq" id="WP_271418369.1">
    <property type="nucleotide sequence ID" value="NZ_CP115668.1"/>
</dbReference>
<reference evidence="7 8" key="1">
    <citation type="submission" date="2023-01" db="EMBL/GenBank/DDBJ databases">
        <authorList>
            <person name="Lee S.H."/>
            <person name="Jung H.S."/>
            <person name="Yun J.U."/>
        </authorList>
    </citation>
    <scope>NUCLEOTIDE SEQUENCE [LARGE SCALE GENOMIC DNA]</scope>
    <source>
        <strain evidence="7 8">CBA3108</strain>
    </source>
</reference>
<gene>
    <name evidence="7" type="ORF">O6R08_01115</name>
</gene>